<proteinExistence type="predicted"/>
<dbReference type="Pfam" id="PF01636">
    <property type="entry name" value="APH"/>
    <property type="match status" value="1"/>
</dbReference>
<feature type="domain" description="Aminoglycoside phosphotransferase" evidence="1">
    <location>
        <begin position="165"/>
        <end position="228"/>
    </location>
</feature>
<keyword evidence="3" id="KW-1185">Reference proteome</keyword>
<dbReference type="STRING" id="1163406.A0A0L0N449"/>
<dbReference type="Proteomes" id="UP000036947">
    <property type="component" value="Unassembled WGS sequence"/>
</dbReference>
<dbReference type="InterPro" id="IPR002575">
    <property type="entry name" value="Aminoglycoside_PTrfase"/>
</dbReference>
<evidence type="ECO:0000259" key="1">
    <source>
        <dbReference type="Pfam" id="PF01636"/>
    </source>
</evidence>
<sequence length="261" mass="29508">MSPKLNTLVMDISKYVAEAGSYDKLSAFQISRVFERHGPTTRGDCDRLAADILGCLVAPTPVQGATSYTELIELARQSYRDPVPNCKPHGTMLGDVHVCVWDLVPEPTFYRVRRQFLVLNIEIEQRLYQTMEGFSRFFALAWNNRPSVERPPGLPDEYYGILDQVSQGLPEHLQAKLYEVRRALPLLFRPGHPMAFQHDDLLENNIHVDEATGRITGIVNWPDAIIAPFGVSLDGLETILGVQTLTSWHFHPGHLSLRGRY</sequence>
<dbReference type="AlphaFoldDB" id="A0A0L0N449"/>
<evidence type="ECO:0000313" key="3">
    <source>
        <dbReference type="Proteomes" id="UP000036947"/>
    </source>
</evidence>
<dbReference type="OrthoDB" id="4909481at2759"/>
<evidence type="ECO:0000313" key="2">
    <source>
        <dbReference type="EMBL" id="KND88575.1"/>
    </source>
</evidence>
<reference evidence="2 3" key="1">
    <citation type="journal article" date="2015" name="BMC Genomics">
        <title>The genome of the truffle-parasite Tolypocladium ophioglossoides and the evolution of antifungal peptaibiotics.</title>
        <authorList>
            <person name="Quandt C.A."/>
            <person name="Bushley K.E."/>
            <person name="Spatafora J.W."/>
        </authorList>
    </citation>
    <scope>NUCLEOTIDE SEQUENCE [LARGE SCALE GENOMIC DNA]</scope>
    <source>
        <strain evidence="2 3">CBS 100239</strain>
    </source>
</reference>
<organism evidence="2 3">
    <name type="scientific">Tolypocladium ophioglossoides (strain CBS 100239)</name>
    <name type="common">Snaketongue truffleclub</name>
    <name type="synonym">Elaphocordyceps ophioglossoides</name>
    <dbReference type="NCBI Taxonomy" id="1163406"/>
    <lineage>
        <taxon>Eukaryota</taxon>
        <taxon>Fungi</taxon>
        <taxon>Dikarya</taxon>
        <taxon>Ascomycota</taxon>
        <taxon>Pezizomycotina</taxon>
        <taxon>Sordariomycetes</taxon>
        <taxon>Hypocreomycetidae</taxon>
        <taxon>Hypocreales</taxon>
        <taxon>Ophiocordycipitaceae</taxon>
        <taxon>Tolypocladium</taxon>
    </lineage>
</organism>
<comment type="caution">
    <text evidence="2">The sequence shown here is derived from an EMBL/GenBank/DDBJ whole genome shotgun (WGS) entry which is preliminary data.</text>
</comment>
<dbReference type="InterPro" id="IPR011009">
    <property type="entry name" value="Kinase-like_dom_sf"/>
</dbReference>
<gene>
    <name evidence="2" type="ORF">TOPH_06756</name>
</gene>
<feature type="non-terminal residue" evidence="2">
    <location>
        <position position="261"/>
    </location>
</feature>
<dbReference type="EMBL" id="LFRF01000024">
    <property type="protein sequence ID" value="KND88575.1"/>
    <property type="molecule type" value="Genomic_DNA"/>
</dbReference>
<name>A0A0L0N449_TOLOC</name>
<protein>
    <recommendedName>
        <fullName evidence="1">Aminoglycoside phosphotransferase domain-containing protein</fullName>
    </recommendedName>
</protein>
<dbReference type="SUPFAM" id="SSF56112">
    <property type="entry name" value="Protein kinase-like (PK-like)"/>
    <property type="match status" value="1"/>
</dbReference>
<accession>A0A0L0N449</accession>